<dbReference type="InterPro" id="IPR007324">
    <property type="entry name" value="Sugar-bd_dom_put"/>
</dbReference>
<accession>A0ABV8GXY1</accession>
<evidence type="ECO:0000256" key="3">
    <source>
        <dbReference type="ARBA" id="ARBA00023125"/>
    </source>
</evidence>
<dbReference type="RefSeq" id="WP_379496300.1">
    <property type="nucleotide sequence ID" value="NZ_JBHSAO010000006.1"/>
</dbReference>
<dbReference type="Gene3D" id="1.10.10.10">
    <property type="entry name" value="Winged helix-like DNA-binding domain superfamily/Winged helix DNA-binding domain"/>
    <property type="match status" value="1"/>
</dbReference>
<evidence type="ECO:0000256" key="4">
    <source>
        <dbReference type="ARBA" id="ARBA00023163"/>
    </source>
</evidence>
<gene>
    <name evidence="7" type="ORF">ACFOUV_08350</name>
</gene>
<evidence type="ECO:0000259" key="5">
    <source>
        <dbReference type="Pfam" id="PF04198"/>
    </source>
</evidence>
<dbReference type="PANTHER" id="PTHR34294:SF5">
    <property type="entry name" value="CENTRAL GLYCOLYTIC GENES REGULATOR"/>
    <property type="match status" value="1"/>
</dbReference>
<dbReference type="Proteomes" id="UP001595772">
    <property type="component" value="Unassembled WGS sequence"/>
</dbReference>
<dbReference type="Pfam" id="PF04198">
    <property type="entry name" value="Sugar-bind"/>
    <property type="match status" value="1"/>
</dbReference>
<evidence type="ECO:0000256" key="1">
    <source>
        <dbReference type="ARBA" id="ARBA00010466"/>
    </source>
</evidence>
<reference evidence="8" key="1">
    <citation type="journal article" date="2019" name="Int. J. Syst. Evol. Microbiol.">
        <title>The Global Catalogue of Microorganisms (GCM) 10K type strain sequencing project: providing services to taxonomists for standard genome sequencing and annotation.</title>
        <authorList>
            <consortium name="The Broad Institute Genomics Platform"/>
            <consortium name="The Broad Institute Genome Sequencing Center for Infectious Disease"/>
            <person name="Wu L."/>
            <person name="Ma J."/>
        </authorList>
    </citation>
    <scope>NUCLEOTIDE SEQUENCE [LARGE SCALE GENOMIC DNA]</scope>
    <source>
        <strain evidence="8">IBRC-M 10703</strain>
    </source>
</reference>
<organism evidence="7 8">
    <name type="scientific">Oceanobacillus longus</name>
    <dbReference type="NCBI Taxonomy" id="930120"/>
    <lineage>
        <taxon>Bacteria</taxon>
        <taxon>Bacillati</taxon>
        <taxon>Bacillota</taxon>
        <taxon>Bacilli</taxon>
        <taxon>Bacillales</taxon>
        <taxon>Bacillaceae</taxon>
        <taxon>Oceanobacillus</taxon>
    </lineage>
</organism>
<comment type="similarity">
    <text evidence="1">Belongs to the SorC transcriptional regulatory family.</text>
</comment>
<evidence type="ECO:0000259" key="6">
    <source>
        <dbReference type="Pfam" id="PF21715"/>
    </source>
</evidence>
<dbReference type="Pfam" id="PF21715">
    <property type="entry name" value="CggR_N"/>
    <property type="match status" value="1"/>
</dbReference>
<dbReference type="InterPro" id="IPR036390">
    <property type="entry name" value="WH_DNA-bd_sf"/>
</dbReference>
<dbReference type="SUPFAM" id="SSF46785">
    <property type="entry name" value="Winged helix' DNA-binding domain"/>
    <property type="match status" value="1"/>
</dbReference>
<evidence type="ECO:0000313" key="7">
    <source>
        <dbReference type="EMBL" id="MFC4023801.1"/>
    </source>
</evidence>
<keyword evidence="2" id="KW-0805">Transcription regulation</keyword>
<protein>
    <submittedName>
        <fullName evidence="7">Sugar-binding transcriptional regulator</fullName>
    </submittedName>
</protein>
<dbReference type="Gene3D" id="3.40.50.1360">
    <property type="match status" value="1"/>
</dbReference>
<keyword evidence="4" id="KW-0804">Transcription</keyword>
<name>A0ABV8GXY1_9BACI</name>
<dbReference type="InterPro" id="IPR051054">
    <property type="entry name" value="SorC_transcr_regulators"/>
</dbReference>
<comment type="caution">
    <text evidence="7">The sequence shown here is derived from an EMBL/GenBank/DDBJ whole genome shotgun (WGS) entry which is preliminary data.</text>
</comment>
<dbReference type="SUPFAM" id="SSF100950">
    <property type="entry name" value="NagB/RpiA/CoA transferase-like"/>
    <property type="match status" value="1"/>
</dbReference>
<evidence type="ECO:0000313" key="8">
    <source>
        <dbReference type="Proteomes" id="UP001595772"/>
    </source>
</evidence>
<feature type="domain" description="CggR N-terminal DNA binding" evidence="6">
    <location>
        <begin position="18"/>
        <end position="87"/>
    </location>
</feature>
<dbReference type="InterPro" id="IPR037171">
    <property type="entry name" value="NagB/RpiA_transferase-like"/>
</dbReference>
<proteinExistence type="inferred from homology"/>
<dbReference type="InterPro" id="IPR036388">
    <property type="entry name" value="WH-like_DNA-bd_sf"/>
</dbReference>
<dbReference type="PANTHER" id="PTHR34294">
    <property type="entry name" value="TRANSCRIPTIONAL REGULATOR-RELATED"/>
    <property type="match status" value="1"/>
</dbReference>
<keyword evidence="8" id="KW-1185">Reference proteome</keyword>
<sequence>MKSLIDLQKLLVPELLEVMQQRYSLLQRVHFFQPIGRRGLAENTKLTERHVRGEIDFLHDQGLIEITTKGMFITNEGKLVLEQLVKFIGELSGLHVLEKRIKETLHVGEVVIVPGDSDVNAGVKHEMGKACVSYLKSILKRDNTIAVTGGSTMAAVANVMTPLGKESDLLFVPARGGIGEKVENQASGIVAEMARRAHGEYRMLYVPDPISNSTYETIITEPAIIEILEKIKGSNIVIHGVGNAFKMAERRRTSEQVMALLKEKNAASEAFGYYFDNYGNVVHKVKTVGIQLEDLAAVEHVITVAGGKSKGEAIASYFKQGKSDLFITDQGAAEQILRGTPL</sequence>
<dbReference type="InterPro" id="IPR048715">
    <property type="entry name" value="CggR_N"/>
</dbReference>
<feature type="domain" description="Sugar-binding" evidence="5">
    <location>
        <begin position="93"/>
        <end position="338"/>
    </location>
</feature>
<dbReference type="EMBL" id="JBHSAO010000006">
    <property type="protein sequence ID" value="MFC4023801.1"/>
    <property type="molecule type" value="Genomic_DNA"/>
</dbReference>
<keyword evidence="3" id="KW-0238">DNA-binding</keyword>
<evidence type="ECO:0000256" key="2">
    <source>
        <dbReference type="ARBA" id="ARBA00023015"/>
    </source>
</evidence>